<name>A0A6N3I3U2_9FIRM</name>
<reference evidence="6" key="1">
    <citation type="submission" date="2019-11" db="EMBL/GenBank/DDBJ databases">
        <authorList>
            <person name="Feng L."/>
        </authorList>
    </citation>
    <scope>NUCLEOTIDE SEQUENCE</scope>
    <source>
        <strain evidence="6">ChathewayiLFYP18</strain>
    </source>
</reference>
<dbReference type="SUPFAM" id="SSF82679">
    <property type="entry name" value="N-utilization substance G protein NusG, N-terminal domain"/>
    <property type="match status" value="1"/>
</dbReference>
<feature type="region of interest" description="Disordered" evidence="4">
    <location>
        <begin position="170"/>
        <end position="189"/>
    </location>
</feature>
<keyword evidence="1" id="KW-0889">Transcription antitermination</keyword>
<evidence type="ECO:0000256" key="1">
    <source>
        <dbReference type="ARBA" id="ARBA00022814"/>
    </source>
</evidence>
<dbReference type="GO" id="GO:0031564">
    <property type="term" value="P:transcription antitermination"/>
    <property type="evidence" value="ECO:0007669"/>
    <property type="project" value="UniProtKB-KW"/>
</dbReference>
<dbReference type="SMART" id="SM00738">
    <property type="entry name" value="NGN"/>
    <property type="match status" value="1"/>
</dbReference>
<keyword evidence="3" id="KW-0804">Transcription</keyword>
<evidence type="ECO:0000313" key="6">
    <source>
        <dbReference type="EMBL" id="VYU83805.1"/>
    </source>
</evidence>
<evidence type="ECO:0000259" key="5">
    <source>
        <dbReference type="SMART" id="SM00738"/>
    </source>
</evidence>
<dbReference type="EMBL" id="CACRUH010000101">
    <property type="protein sequence ID" value="VYU83805.1"/>
    <property type="molecule type" value="Genomic_DNA"/>
</dbReference>
<dbReference type="Pfam" id="PF02357">
    <property type="entry name" value="NusG"/>
    <property type="match status" value="1"/>
</dbReference>
<dbReference type="PANTHER" id="PTHR30265:SF4">
    <property type="entry name" value="KOW MOTIF FAMILY PROTEIN, EXPRESSED"/>
    <property type="match status" value="1"/>
</dbReference>
<dbReference type="InterPro" id="IPR043425">
    <property type="entry name" value="NusG-like"/>
</dbReference>
<sequence>MWYVIQVMTGKEDDIAGKLKEQGIRALVPKENRLIRSGGSWSQREYILFAGYVFLNMNYNADNYYKVKGIPGVIQFLGDSRNPSRLSYLEAEWIMLLTGENNQPIEPTVVRALGDGNYETVKGVLEKFENRIIKYDKRSRKATFEITICNEKKEVQLSIRLEEEEELSLAGAGRDGAEGAAQAVLKEAT</sequence>
<proteinExistence type="predicted"/>
<dbReference type="InterPro" id="IPR006645">
    <property type="entry name" value="NGN-like_dom"/>
</dbReference>
<protein>
    <recommendedName>
        <fullName evidence="5">NusG-like N-terminal domain-containing protein</fullName>
    </recommendedName>
</protein>
<dbReference type="RefSeq" id="WP_412126984.1">
    <property type="nucleotide sequence ID" value="NZ_CACRUH010000101.1"/>
</dbReference>
<accession>A0A6N3I3U2</accession>
<organism evidence="6">
    <name type="scientific">Hungatella hathewayi</name>
    <dbReference type="NCBI Taxonomy" id="154046"/>
    <lineage>
        <taxon>Bacteria</taxon>
        <taxon>Bacillati</taxon>
        <taxon>Bacillota</taxon>
        <taxon>Clostridia</taxon>
        <taxon>Lachnospirales</taxon>
        <taxon>Lachnospiraceae</taxon>
        <taxon>Hungatella</taxon>
    </lineage>
</organism>
<feature type="domain" description="NusG-like N-terminal" evidence="5">
    <location>
        <begin position="1"/>
        <end position="98"/>
    </location>
</feature>
<evidence type="ECO:0000256" key="4">
    <source>
        <dbReference type="SAM" id="MobiDB-lite"/>
    </source>
</evidence>
<dbReference type="GO" id="GO:0006354">
    <property type="term" value="P:DNA-templated transcription elongation"/>
    <property type="evidence" value="ECO:0007669"/>
    <property type="project" value="InterPro"/>
</dbReference>
<dbReference type="AlphaFoldDB" id="A0A6N3I3U2"/>
<keyword evidence="2" id="KW-0805">Transcription regulation</keyword>
<evidence type="ECO:0000256" key="2">
    <source>
        <dbReference type="ARBA" id="ARBA00023015"/>
    </source>
</evidence>
<gene>
    <name evidence="6" type="ORF">CHLFYP18_04584</name>
</gene>
<dbReference type="Gene3D" id="3.30.70.940">
    <property type="entry name" value="NusG, N-terminal domain"/>
    <property type="match status" value="1"/>
</dbReference>
<dbReference type="PANTHER" id="PTHR30265">
    <property type="entry name" value="RHO-INTERACTING TRANSCRIPTION TERMINATION FACTOR NUSG"/>
    <property type="match status" value="1"/>
</dbReference>
<evidence type="ECO:0000256" key="3">
    <source>
        <dbReference type="ARBA" id="ARBA00023163"/>
    </source>
</evidence>
<dbReference type="InterPro" id="IPR036735">
    <property type="entry name" value="NGN_dom_sf"/>
</dbReference>